<name>A0ABU1TUA1_9FLAO</name>
<evidence type="ECO:0000256" key="1">
    <source>
        <dbReference type="SAM" id="SignalP"/>
    </source>
</evidence>
<comment type="caution">
    <text evidence="2">The sequence shown here is derived from an EMBL/GenBank/DDBJ whole genome shotgun (WGS) entry which is preliminary data.</text>
</comment>
<reference evidence="2 3" key="1">
    <citation type="submission" date="2023-07" db="EMBL/GenBank/DDBJ databases">
        <title>Sorghum-associated microbial communities from plants grown in Nebraska, USA.</title>
        <authorList>
            <person name="Schachtman D."/>
        </authorList>
    </citation>
    <scope>NUCLEOTIDE SEQUENCE [LARGE SCALE GENOMIC DNA]</scope>
    <source>
        <strain evidence="2 3">3773</strain>
    </source>
</reference>
<feature type="chain" id="PRO_5045648026" description="Outer membrane protein beta-barrel domain-containing protein" evidence="1">
    <location>
        <begin position="18"/>
        <end position="202"/>
    </location>
</feature>
<protein>
    <recommendedName>
        <fullName evidence="4">Outer membrane protein beta-barrel domain-containing protein</fullName>
    </recommendedName>
</protein>
<keyword evidence="1" id="KW-0732">Signal</keyword>
<keyword evidence="3" id="KW-1185">Reference proteome</keyword>
<evidence type="ECO:0000313" key="2">
    <source>
        <dbReference type="EMBL" id="MDR6969463.1"/>
    </source>
</evidence>
<dbReference type="Proteomes" id="UP001255185">
    <property type="component" value="Unassembled WGS sequence"/>
</dbReference>
<evidence type="ECO:0000313" key="3">
    <source>
        <dbReference type="Proteomes" id="UP001255185"/>
    </source>
</evidence>
<organism evidence="2 3">
    <name type="scientific">Flavobacterium arsenatis</name>
    <dbReference type="NCBI Taxonomy" id="1484332"/>
    <lineage>
        <taxon>Bacteria</taxon>
        <taxon>Pseudomonadati</taxon>
        <taxon>Bacteroidota</taxon>
        <taxon>Flavobacteriia</taxon>
        <taxon>Flavobacteriales</taxon>
        <taxon>Flavobacteriaceae</taxon>
        <taxon>Flavobacterium</taxon>
    </lineage>
</organism>
<dbReference type="RefSeq" id="WP_310028556.1">
    <property type="nucleotide sequence ID" value="NZ_JAVDVI010000021.1"/>
</dbReference>
<feature type="signal peptide" evidence="1">
    <location>
        <begin position="1"/>
        <end position="17"/>
    </location>
</feature>
<sequence length="202" mass="22437">MKKLLFSFLLFPFLLQAQENEETQEIPKDAMHNKGFFNLTKISYTKITSMEEDLSVAGVGDITNDLETDGTNAFALQTINGYFLSPYISLGVGVGLEGFISPTINTFPAYADVRVYLENDYSSPFIFADYGTLMKIGDEFRRGNMFAVGAGYKFFVGKEKRTSLVTDLSFSGRNISMTDASFKDSDRTFTTRGISLGIGVIF</sequence>
<gene>
    <name evidence="2" type="ORF">J2X31_003494</name>
</gene>
<proteinExistence type="predicted"/>
<evidence type="ECO:0008006" key="4">
    <source>
        <dbReference type="Google" id="ProtNLM"/>
    </source>
</evidence>
<dbReference type="EMBL" id="JAVDVI010000021">
    <property type="protein sequence ID" value="MDR6969463.1"/>
    <property type="molecule type" value="Genomic_DNA"/>
</dbReference>
<accession>A0ABU1TUA1</accession>